<accession>A0A1I7YMR9</accession>
<dbReference type="AlphaFoldDB" id="A0A1I7YMR9"/>
<organism evidence="1 2">
    <name type="scientific">Steinernema glaseri</name>
    <dbReference type="NCBI Taxonomy" id="37863"/>
    <lineage>
        <taxon>Eukaryota</taxon>
        <taxon>Metazoa</taxon>
        <taxon>Ecdysozoa</taxon>
        <taxon>Nematoda</taxon>
        <taxon>Chromadorea</taxon>
        <taxon>Rhabditida</taxon>
        <taxon>Tylenchina</taxon>
        <taxon>Panagrolaimomorpha</taxon>
        <taxon>Strongyloidoidea</taxon>
        <taxon>Steinernematidae</taxon>
        <taxon>Steinernema</taxon>
    </lineage>
</organism>
<protein>
    <submittedName>
        <fullName evidence="2">Interleukin-19</fullName>
    </submittedName>
</protein>
<reference evidence="2" key="1">
    <citation type="submission" date="2016-11" db="UniProtKB">
        <authorList>
            <consortium name="WormBaseParasite"/>
        </authorList>
    </citation>
    <scope>IDENTIFICATION</scope>
</reference>
<evidence type="ECO:0000313" key="1">
    <source>
        <dbReference type="Proteomes" id="UP000095287"/>
    </source>
</evidence>
<dbReference type="Proteomes" id="UP000095287">
    <property type="component" value="Unplaced"/>
</dbReference>
<name>A0A1I7YMR9_9BILA</name>
<dbReference type="WBParaSite" id="L893_g17994.t1">
    <property type="protein sequence ID" value="L893_g17994.t1"/>
    <property type="gene ID" value="L893_g17994"/>
</dbReference>
<proteinExistence type="predicted"/>
<sequence length="75" mass="8701">MALHDTVEATVRTLRTCHRQQEYMTPWNVVKITQESLFLESLSVFMENLQGASPLDSLHLETCFLRRAMAFQEAE</sequence>
<keyword evidence="1" id="KW-1185">Reference proteome</keyword>
<evidence type="ECO:0000313" key="2">
    <source>
        <dbReference type="WBParaSite" id="L893_g17994.t1"/>
    </source>
</evidence>